<dbReference type="SMART" id="SM00710">
    <property type="entry name" value="PbH1"/>
    <property type="match status" value="23"/>
</dbReference>
<reference evidence="9 10" key="1">
    <citation type="submission" date="2021-01" db="EMBL/GenBank/DDBJ databases">
        <title>Whole genome shotgun sequence of Asanoa siamensis NBRC 107932.</title>
        <authorList>
            <person name="Komaki H."/>
            <person name="Tamura T."/>
        </authorList>
    </citation>
    <scope>NUCLEOTIDE SEQUENCE [LARGE SCALE GENOMIC DNA]</scope>
    <source>
        <strain evidence="9 10">NBRC 107932</strain>
    </source>
</reference>
<dbReference type="Pfam" id="PF05048">
    <property type="entry name" value="NosD"/>
    <property type="match status" value="2"/>
</dbReference>
<dbReference type="Pfam" id="PF24517">
    <property type="entry name" value="CBM96"/>
    <property type="match status" value="2"/>
</dbReference>
<dbReference type="InterPro" id="IPR011050">
    <property type="entry name" value="Pectin_lyase_fold/virulence"/>
</dbReference>
<accession>A0ABQ4CUN1</accession>
<evidence type="ECO:0000256" key="1">
    <source>
        <dbReference type="ARBA" id="ARBA00004613"/>
    </source>
</evidence>
<dbReference type="InterPro" id="IPR022441">
    <property type="entry name" value="Para_beta_helix_rpt-2"/>
</dbReference>
<proteinExistence type="predicted"/>
<dbReference type="InterPro" id="IPR006633">
    <property type="entry name" value="Carb-bd_sugar_hydrolysis-dom"/>
</dbReference>
<dbReference type="InterPro" id="IPR006626">
    <property type="entry name" value="PbH1"/>
</dbReference>
<organism evidence="9 10">
    <name type="scientific">Asanoa siamensis</name>
    <dbReference type="NCBI Taxonomy" id="926357"/>
    <lineage>
        <taxon>Bacteria</taxon>
        <taxon>Bacillati</taxon>
        <taxon>Actinomycetota</taxon>
        <taxon>Actinomycetes</taxon>
        <taxon>Micromonosporales</taxon>
        <taxon>Micromonosporaceae</taxon>
        <taxon>Asanoa</taxon>
    </lineage>
</organism>
<dbReference type="Gene3D" id="2.160.20.10">
    <property type="entry name" value="Single-stranded right-handed beta-helix, Pectin lyase-like"/>
    <property type="match status" value="5"/>
</dbReference>
<keyword evidence="3" id="KW-0964">Secreted</keyword>
<dbReference type="Pfam" id="PF13229">
    <property type="entry name" value="Beta_helix"/>
    <property type="match status" value="2"/>
</dbReference>
<evidence type="ECO:0000256" key="4">
    <source>
        <dbReference type="ARBA" id="ARBA00022729"/>
    </source>
</evidence>
<dbReference type="InterPro" id="IPR039448">
    <property type="entry name" value="Beta_helix"/>
</dbReference>
<evidence type="ECO:0000256" key="3">
    <source>
        <dbReference type="ARBA" id="ARBA00022525"/>
    </source>
</evidence>
<dbReference type="PANTHER" id="PTHR22990">
    <property type="entry name" value="F-BOX ONLY PROTEIN"/>
    <property type="match status" value="1"/>
</dbReference>
<dbReference type="Proteomes" id="UP000604117">
    <property type="component" value="Unassembled WGS sequence"/>
</dbReference>
<comment type="subcellular location">
    <subcellularLocation>
        <location evidence="1">Secreted</location>
    </subcellularLocation>
</comment>
<evidence type="ECO:0000256" key="6">
    <source>
        <dbReference type="ARBA" id="ARBA00022786"/>
    </source>
</evidence>
<evidence type="ECO:0000259" key="8">
    <source>
        <dbReference type="SMART" id="SM00722"/>
    </source>
</evidence>
<dbReference type="PANTHER" id="PTHR22990:SF15">
    <property type="entry name" value="F-BOX ONLY PROTEIN 10"/>
    <property type="match status" value="1"/>
</dbReference>
<keyword evidence="10" id="KW-1185">Reference proteome</keyword>
<keyword evidence="6" id="KW-0833">Ubl conjugation pathway</keyword>
<dbReference type="InterPro" id="IPR012334">
    <property type="entry name" value="Pectin_lyas_fold"/>
</dbReference>
<keyword evidence="4" id="KW-0732">Signal</keyword>
<comment type="caution">
    <text evidence="9">The sequence shown here is derived from an EMBL/GenBank/DDBJ whole genome shotgun (WGS) entry which is preliminary data.</text>
</comment>
<feature type="domain" description="Carbohydrate-binding/sugar hydrolysis" evidence="8">
    <location>
        <begin position="325"/>
        <end position="447"/>
    </location>
</feature>
<dbReference type="SMART" id="SM00722">
    <property type="entry name" value="CASH"/>
    <property type="match status" value="4"/>
</dbReference>
<dbReference type="SUPFAM" id="SSF51126">
    <property type="entry name" value="Pectin lyase-like"/>
    <property type="match status" value="3"/>
</dbReference>
<protein>
    <recommendedName>
        <fullName evidence="8">Carbohydrate-binding/sugar hydrolysis domain-containing protein</fullName>
    </recommendedName>
</protein>
<dbReference type="NCBIfam" id="NF033679">
    <property type="entry name" value="DNRLRE_dom"/>
    <property type="match status" value="2"/>
</dbReference>
<dbReference type="InterPro" id="IPR051550">
    <property type="entry name" value="SCF-Subunits/Alg-Epimerases"/>
</dbReference>
<dbReference type="NCBIfam" id="TIGR03804">
    <property type="entry name" value="para_beta_helix"/>
    <property type="match status" value="6"/>
</dbReference>
<evidence type="ECO:0000313" key="9">
    <source>
        <dbReference type="EMBL" id="GIF74973.1"/>
    </source>
</evidence>
<name>A0ABQ4CUN1_9ACTN</name>
<feature type="domain" description="Carbohydrate-binding/sugar hydrolysis" evidence="8">
    <location>
        <begin position="174"/>
        <end position="323"/>
    </location>
</feature>
<feature type="domain" description="Carbohydrate-binding/sugar hydrolysis" evidence="8">
    <location>
        <begin position="975"/>
        <end position="1110"/>
    </location>
</feature>
<evidence type="ECO:0000256" key="7">
    <source>
        <dbReference type="SAM" id="MobiDB-lite"/>
    </source>
</evidence>
<evidence type="ECO:0000313" key="10">
    <source>
        <dbReference type="Proteomes" id="UP000604117"/>
    </source>
</evidence>
<dbReference type="InterPro" id="IPR055372">
    <property type="entry name" value="CBM96"/>
</dbReference>
<feature type="domain" description="Carbohydrate-binding/sugar hydrolysis" evidence="8">
    <location>
        <begin position="1112"/>
        <end position="1255"/>
    </location>
</feature>
<dbReference type="RefSeq" id="WP_203715857.1">
    <property type="nucleotide sequence ID" value="NZ_BONE01000037.1"/>
</dbReference>
<dbReference type="InterPro" id="IPR007742">
    <property type="entry name" value="NosD_dom"/>
</dbReference>
<keyword evidence="5" id="KW-0677">Repeat</keyword>
<feature type="region of interest" description="Disordered" evidence="7">
    <location>
        <begin position="653"/>
        <end position="679"/>
    </location>
</feature>
<evidence type="ECO:0000256" key="5">
    <source>
        <dbReference type="ARBA" id="ARBA00022737"/>
    </source>
</evidence>
<comment type="pathway">
    <text evidence="2">Protein modification; protein ubiquitination.</text>
</comment>
<sequence length="1644" mass="168611">MTLSATADTWVDEAQTQVNFGIAEQLTVRSEAGGADARALIRFPVPNDTPAACELVSATLRINAEGDAGRTLQAQPLAATWAETGVTWANQPGASGPVATTDSGGGFREWDVTAAVTGWLGGTLNHGFQIRDAAEEGEGFEQSLSSRDTIAEPPATPQLVLRFDGPGAPTPPAPPAGALTTVTCGMVVTQSIRLQNNLTDCPLDGLVVGAPNIRIDLNGKTIDGPGYFAGEPGSPYEVPELGLPAGIRNAGFANVVVEGEGTIRSFGYGVQLMAGTRFNVVEDLTVTRNATAGIELWDADDGRNANVVRRNTVEANEIGIALTFGSENNQLVSNTLSGNLGAAVWLSNASGNTLHQNVVSGLTGDPMVDSDGGILLEDSRRNTLTDNRVTDTGDAGIVVSAGSHGTTLTGNRMTRTGDAGISVDGSDDTTATGNFAYLASDSGIVVDDGNRSHLADNDVRFNPAGISLGGASDSVVRGNLASHTSGIGIEVGEGSYRNDVDGNDVSEGVVGIMVTGASVDAEGLPDPANGNRIRNNTAGGNTADGISIALAGHTVTANVAHHNVAWGIDAAEEGTTDGGGNQAGGNGEPAQCRGVVCATGTPGTPPGPDMVAPETIFVSTPPNPSSSLSSARFAFTGSDNVAPPDALRFECRLDGPVDPEPEPPDPGEPVQPPDTAGWEECASPVTYQFLLSDVHKFEVRAIDPAGWRDATAATYTWTVSPIPPVEDTTPPNTTIFQHPDQASTSPVALFGFRGSDDISPGPNLRYECRLDNSAWQPCLSPKTYAGLGNGSHTFEARAIDVANNIDPTPATFVWTVQPAPADTTPPDTTIVTAPDHHTVSTSATFTFASNEAGATFECSLDGAAFTACTSPKTYIGLWATNHEFRVKAIDPAGNHDPTPAAHGWTIGAAPVPATVACGQTITVSIVVSNNLTNCGANGLVVGAPGITIDLNGFTVDGNGSGAGILNNGGHDNVTVTNGTLQEFDFGVQLGAGVALNIVTALNLRSNQEAGVQLTNADNGSSGNLVRGNALQQNRVGIALLGGSQGSTVLGNTLSNNTDDGIQIIGSSGNTLDGNRISAGSGYGVHLEGASENWVKANDVLDVSETAISVVAASHGNRIEGNTLREAKAGIELSDSNDNDVVANQANGLAGTGVNLFRADGNLVQGNDLRTNEGGIELLESTGNRIEDNDTSGSSSSGIWLGALSLANLVVLNTSNDNDAEGISVEAEVLPESTEPGNTIDRNIANGNSSDGIFVAKPAHTVSSNVANNNGGWGMYAEVGNIDAGGNRATAHHAWTVTGTPTAPQTTLATVPDVTTTATTATFTFNSSMAGSTFRCRLDAAALAPCTSPVNLAGLAVGDHEFEVVAVSAAGTPDPTPSFYEWTVAPPPDTTAPVTDILTGPANPTLSTTAAFTFSANEPGVTFECSLDAAAFAPCVSPVNLAGIQPGAHQLRVRATDAALNVGAPDTWAWTVNAPPSCAAPGSVTLGANADSWVLQSSASSNYGTDSSIKVDSESGGNNARVLVRFTLPAIPSGCSVTNAQLRLYAGSYKTGRTLEAIRLGAAWTEANVRWNNQPAVTGTGATVASGSGYRQWTVTSQVGSMYADGNHGFLIRDTVENNSGGQEQQFNSREKGTDNPPRLVITFG</sequence>
<evidence type="ECO:0000256" key="2">
    <source>
        <dbReference type="ARBA" id="ARBA00004906"/>
    </source>
</evidence>
<gene>
    <name evidence="9" type="ORF">Asi02nite_44910</name>
</gene>
<dbReference type="EMBL" id="BONE01000037">
    <property type="protein sequence ID" value="GIF74973.1"/>
    <property type="molecule type" value="Genomic_DNA"/>
</dbReference>